<name>A0A2R5GJZ2_9STRA</name>
<reference evidence="2 3" key="1">
    <citation type="submission" date="2017-12" db="EMBL/GenBank/DDBJ databases">
        <title>Sequencing, de novo assembly and annotation of complete genome of a new Thraustochytrid species, strain FCC1311.</title>
        <authorList>
            <person name="Sedici K."/>
            <person name="Godart F."/>
            <person name="Aiese Cigliano R."/>
            <person name="Sanseverino W."/>
            <person name="Barakat M."/>
            <person name="Ortet P."/>
            <person name="Marechal E."/>
            <person name="Cagnac O."/>
            <person name="Amato A."/>
        </authorList>
    </citation>
    <scope>NUCLEOTIDE SEQUENCE [LARGE SCALE GENOMIC DNA]</scope>
</reference>
<gene>
    <name evidence="2" type="ORF">FCC1311_062682</name>
</gene>
<sequence length="298" mass="34017">MECRQPEGGEREPQQLCVARHEVVDFWTPDLTHTVVVSPLPGARSRPKPMVKVEKDADDDNDDDDNDAEDDAEEEDTNRRLEEDDVQSWLMNYFSSFGLVYSVRVVHENVALVRFYFASDAEAARKLQTHHRGQREFSVRESRPEDRANPRVPMPVGKCCVVLDKMIGRYKLTAEPRPVALLRLDDDGRVVLRTRAILELPMHGLRVVGTGFSIYEDGEENVLGAAPAVVTLDETQREALRKDLEAARVPPRHFRHLGEAMHNTFNVARVACFLQIRLVTRALPRNRIRELVAVYREA</sequence>
<dbReference type="AlphaFoldDB" id="A0A2R5GJZ2"/>
<feature type="region of interest" description="Disordered" evidence="1">
    <location>
        <begin position="37"/>
        <end position="81"/>
    </location>
</feature>
<dbReference type="Gene3D" id="3.30.70.330">
    <property type="match status" value="1"/>
</dbReference>
<accession>A0A2R5GJZ2</accession>
<feature type="compositionally biased region" description="Acidic residues" evidence="1">
    <location>
        <begin position="56"/>
        <end position="76"/>
    </location>
</feature>
<dbReference type="EMBL" id="BEYU01000070">
    <property type="protein sequence ID" value="GBG30048.1"/>
    <property type="molecule type" value="Genomic_DNA"/>
</dbReference>
<keyword evidence="3" id="KW-1185">Reference proteome</keyword>
<dbReference type="InterPro" id="IPR012677">
    <property type="entry name" value="Nucleotide-bd_a/b_plait_sf"/>
</dbReference>
<dbReference type="InParanoid" id="A0A2R5GJZ2"/>
<dbReference type="InterPro" id="IPR035979">
    <property type="entry name" value="RBD_domain_sf"/>
</dbReference>
<protein>
    <submittedName>
        <fullName evidence="2">Uncharacterized protein</fullName>
    </submittedName>
</protein>
<evidence type="ECO:0000256" key="1">
    <source>
        <dbReference type="SAM" id="MobiDB-lite"/>
    </source>
</evidence>
<proteinExistence type="predicted"/>
<comment type="caution">
    <text evidence="2">The sequence shown here is derived from an EMBL/GenBank/DDBJ whole genome shotgun (WGS) entry which is preliminary data.</text>
</comment>
<dbReference type="GO" id="GO:0003676">
    <property type="term" value="F:nucleic acid binding"/>
    <property type="evidence" value="ECO:0007669"/>
    <property type="project" value="InterPro"/>
</dbReference>
<evidence type="ECO:0000313" key="2">
    <source>
        <dbReference type="EMBL" id="GBG30048.1"/>
    </source>
</evidence>
<dbReference type="Proteomes" id="UP000241890">
    <property type="component" value="Unassembled WGS sequence"/>
</dbReference>
<organism evidence="2 3">
    <name type="scientific">Hondaea fermentalgiana</name>
    <dbReference type="NCBI Taxonomy" id="2315210"/>
    <lineage>
        <taxon>Eukaryota</taxon>
        <taxon>Sar</taxon>
        <taxon>Stramenopiles</taxon>
        <taxon>Bigyra</taxon>
        <taxon>Labyrinthulomycetes</taxon>
        <taxon>Thraustochytrida</taxon>
        <taxon>Thraustochytriidae</taxon>
        <taxon>Hondaea</taxon>
    </lineage>
</organism>
<dbReference type="SUPFAM" id="SSF54928">
    <property type="entry name" value="RNA-binding domain, RBD"/>
    <property type="match status" value="1"/>
</dbReference>
<evidence type="ECO:0000313" key="3">
    <source>
        <dbReference type="Proteomes" id="UP000241890"/>
    </source>
</evidence>